<dbReference type="InterPro" id="IPR005302">
    <property type="entry name" value="MoCF_Sase_C"/>
</dbReference>
<evidence type="ECO:0000313" key="3">
    <source>
        <dbReference type="Proteomes" id="UP000002220"/>
    </source>
</evidence>
<dbReference type="Pfam" id="PF03473">
    <property type="entry name" value="MOSC"/>
    <property type="match status" value="1"/>
</dbReference>
<dbReference type="OrthoDB" id="1550913at2"/>
<organism evidence="2 3">
    <name type="scientific">Planctopirus limnophila (strain ATCC 43296 / DSM 3776 / IFAM 1008 / Mu 290)</name>
    <name type="common">Planctomyces limnophilus</name>
    <dbReference type="NCBI Taxonomy" id="521674"/>
    <lineage>
        <taxon>Bacteria</taxon>
        <taxon>Pseudomonadati</taxon>
        <taxon>Planctomycetota</taxon>
        <taxon>Planctomycetia</taxon>
        <taxon>Planctomycetales</taxon>
        <taxon>Planctomycetaceae</taxon>
        <taxon>Planctopirus</taxon>
    </lineage>
</organism>
<protein>
    <submittedName>
        <fullName evidence="2">MOSC domain containing protein</fullName>
    </submittedName>
</protein>
<dbReference type="GO" id="GO:0003824">
    <property type="term" value="F:catalytic activity"/>
    <property type="evidence" value="ECO:0007669"/>
    <property type="project" value="InterPro"/>
</dbReference>
<dbReference type="GO" id="GO:0030170">
    <property type="term" value="F:pyridoxal phosphate binding"/>
    <property type="evidence" value="ECO:0007669"/>
    <property type="project" value="InterPro"/>
</dbReference>
<feature type="domain" description="MOSC" evidence="1">
    <location>
        <begin position="31"/>
        <end position="160"/>
    </location>
</feature>
<dbReference type="PROSITE" id="PS51340">
    <property type="entry name" value="MOSC"/>
    <property type="match status" value="1"/>
</dbReference>
<gene>
    <name evidence="2" type="ordered locus">Plim_2906</name>
</gene>
<reference evidence="2 3" key="1">
    <citation type="journal article" date="2010" name="Stand. Genomic Sci.">
        <title>Complete genome sequence of Planctomyces limnophilus type strain (Mu 290).</title>
        <authorList>
            <person name="Labutti K."/>
            <person name="Sikorski J."/>
            <person name="Schneider S."/>
            <person name="Nolan M."/>
            <person name="Lucas S."/>
            <person name="Glavina Del Rio T."/>
            <person name="Tice H."/>
            <person name="Cheng J.F."/>
            <person name="Goodwin L."/>
            <person name="Pitluck S."/>
            <person name="Liolios K."/>
            <person name="Ivanova N."/>
            <person name="Mavromatis K."/>
            <person name="Mikhailova N."/>
            <person name="Pati A."/>
            <person name="Chen A."/>
            <person name="Palaniappan K."/>
            <person name="Land M."/>
            <person name="Hauser L."/>
            <person name="Chang Y.J."/>
            <person name="Jeffries C.D."/>
            <person name="Tindall B.J."/>
            <person name="Rohde M."/>
            <person name="Goker M."/>
            <person name="Woyke T."/>
            <person name="Bristow J."/>
            <person name="Eisen J.A."/>
            <person name="Markowitz V."/>
            <person name="Hugenholtz P."/>
            <person name="Kyrpides N.C."/>
            <person name="Klenk H.P."/>
            <person name="Lapidus A."/>
        </authorList>
    </citation>
    <scope>NUCLEOTIDE SEQUENCE [LARGE SCALE GENOMIC DNA]</scope>
    <source>
        <strain evidence="3">ATCC 43296 / DSM 3776 / IFAM 1008 / 290</strain>
    </source>
</reference>
<keyword evidence="3" id="KW-1185">Reference proteome</keyword>
<dbReference type="eggNOG" id="COG2258">
    <property type="taxonomic scope" value="Bacteria"/>
</dbReference>
<dbReference type="AlphaFoldDB" id="D5SS04"/>
<dbReference type="PANTHER" id="PTHR36930">
    <property type="entry name" value="METAL-SULFUR CLUSTER BIOSYNTHESIS PROTEINS YUAD-RELATED"/>
    <property type="match status" value="1"/>
</dbReference>
<accession>D5SS04</accession>
<dbReference type="GO" id="GO:0030151">
    <property type="term" value="F:molybdenum ion binding"/>
    <property type="evidence" value="ECO:0007669"/>
    <property type="project" value="InterPro"/>
</dbReference>
<evidence type="ECO:0000313" key="2">
    <source>
        <dbReference type="EMBL" id="ADG68728.1"/>
    </source>
</evidence>
<dbReference type="RefSeq" id="WP_013111159.1">
    <property type="nucleotide sequence ID" value="NC_014148.1"/>
</dbReference>
<dbReference type="STRING" id="521674.Plim_2906"/>
<dbReference type="KEGG" id="plm:Plim_2906"/>
<dbReference type="PANTHER" id="PTHR36930:SF1">
    <property type="entry name" value="MOSC DOMAIN-CONTAINING PROTEIN"/>
    <property type="match status" value="1"/>
</dbReference>
<dbReference type="Proteomes" id="UP000002220">
    <property type="component" value="Chromosome"/>
</dbReference>
<dbReference type="Gene3D" id="2.40.33.20">
    <property type="entry name" value="PK beta-barrel domain-like"/>
    <property type="match status" value="1"/>
</dbReference>
<dbReference type="SUPFAM" id="SSF50800">
    <property type="entry name" value="PK beta-barrel domain-like"/>
    <property type="match status" value="1"/>
</dbReference>
<dbReference type="EMBL" id="CP001744">
    <property type="protein sequence ID" value="ADG68728.1"/>
    <property type="molecule type" value="Genomic_DNA"/>
</dbReference>
<sequence length="167" mass="18105">MRTIAELMQILPQTGTVRWMGLSSARRSNIVAVEEVLAIAGYGLEGDHHAKRRPDTKRQVTLIQAEHLVAVAGLMQIERLDPALVRRNFVVSGINLLALKGQTFQVGEAIFEGTGSCDPCSRMEENLGPGGYNAMRGHGGLTAKVHTGGKIRLGDEVRLLQTGHLMP</sequence>
<evidence type="ECO:0000259" key="1">
    <source>
        <dbReference type="PROSITE" id="PS51340"/>
    </source>
</evidence>
<dbReference type="InterPro" id="IPR052716">
    <property type="entry name" value="MOSC_domain"/>
</dbReference>
<dbReference type="InterPro" id="IPR011037">
    <property type="entry name" value="Pyrv_Knase-like_insert_dom_sf"/>
</dbReference>
<dbReference type="HOGENOM" id="CLU_104911_2_0_0"/>
<name>D5SS04_PLAL2</name>
<proteinExistence type="predicted"/>